<dbReference type="GeneID" id="2715863"/>
<dbReference type="KEGG" id="vg:2715863"/>
<dbReference type="Proteomes" id="UP000002124">
    <property type="component" value="Segment"/>
</dbReference>
<keyword evidence="2" id="KW-1185">Reference proteome</keyword>
<dbReference type="EMBL" id="AJ006589">
    <property type="protein sequence ID" value="CAA07139.1"/>
    <property type="molecule type" value="Genomic_DNA"/>
</dbReference>
<dbReference type="OrthoDB" id="36224at10239"/>
<gene>
    <name evidence="1" type="primary">15</name>
</gene>
<name>Q9ZX93_BPPHC</name>
<protein>
    <submittedName>
        <fullName evidence="1">Gp15</fullName>
    </submittedName>
</protein>
<dbReference type="RefSeq" id="NP_047960.1">
    <property type="nucleotide sequence ID" value="NC_001978.3"/>
</dbReference>
<evidence type="ECO:0000313" key="2">
    <source>
        <dbReference type="Proteomes" id="UP000002124"/>
    </source>
</evidence>
<reference evidence="1 2" key="2">
    <citation type="journal article" date="1999" name="Proc. Natl. Acad. Sci. U.S.A.">
        <title>Evolutionary relationships among diverse bacteriophages and prophages: all the world's a phage.</title>
        <authorList>
            <person name="Hendrix R.W."/>
            <person name="Smith M.C.M."/>
            <person name="Burns N."/>
            <person name="Ford M.E."/>
            <person name="Hatfull G.F."/>
        </authorList>
    </citation>
    <scope>NUCLEOTIDE SEQUENCE [LARGE SCALE GENOMIC DNA]</scope>
    <source>
        <strain evidence="1 2">Norwich stock</strain>
    </source>
</reference>
<reference evidence="1 2" key="1">
    <citation type="journal article" date="1999" name="Nucleic Acids Res.">
        <title>The complete genome sequence of the Streptomyces temperate phage straight phiC31: evolutionary relationships to other viruses.</title>
        <authorList>
            <person name="Smith M.C.M."/>
            <person name="Burns N."/>
            <person name="Wilson R.N."/>
            <person name="Gregory M.A."/>
        </authorList>
    </citation>
    <scope>NUCLEOTIDE SEQUENCE</scope>
    <source>
        <strain evidence="1 2">Norwich stock</strain>
    </source>
</reference>
<proteinExistence type="predicted"/>
<accession>Q9ZX93</accession>
<organismHost>
    <name type="scientific">Streptomyces coelicolor</name>
    <dbReference type="NCBI Taxonomy" id="1902"/>
</organismHost>
<organism evidence="1 2">
    <name type="scientific">Streptomyces phage phiC31</name>
    <name type="common">Bacteriophage phi-C31</name>
    <dbReference type="NCBI Taxonomy" id="10719"/>
    <lineage>
        <taxon>Viruses</taxon>
        <taxon>Duplodnaviria</taxon>
        <taxon>Heunggongvirae</taxon>
        <taxon>Uroviricota</taxon>
        <taxon>Caudoviricetes</taxon>
        <taxon>Colingsworthviridae</taxon>
        <taxon>Lomovskayavirus</taxon>
    </lineage>
</organism>
<sequence length="106" mass="11714">MRVTTETKAELQAERGRVVGFVKSSEPGKISIAVPADRAVMTPAQARQLAAWLNEEADRGGRVSTDARTAEGWRTAEAERQRAIREALNVDRVTTPSGRTFTRRAY</sequence>
<evidence type="ECO:0000313" key="1">
    <source>
        <dbReference type="EMBL" id="CAA07139.1"/>
    </source>
</evidence>